<gene>
    <name evidence="5" type="primary">tusE</name>
    <name evidence="5" type="ORF">SKTS_16880</name>
</gene>
<dbReference type="GO" id="GO:0016740">
    <property type="term" value="F:transferase activity"/>
    <property type="evidence" value="ECO:0007669"/>
    <property type="project" value="UniProtKB-KW"/>
</dbReference>
<name>A0A6F8VCW9_9PROT</name>
<dbReference type="NCBIfam" id="TIGR03342">
    <property type="entry name" value="dsrC_tusE_dsvC"/>
    <property type="match status" value="1"/>
</dbReference>
<comment type="subcellular location">
    <subcellularLocation>
        <location evidence="1">Cytoplasm</location>
    </subcellularLocation>
</comment>
<evidence type="ECO:0000256" key="4">
    <source>
        <dbReference type="SAM" id="MobiDB-lite"/>
    </source>
</evidence>
<dbReference type="Proteomes" id="UP000502260">
    <property type="component" value="Chromosome"/>
</dbReference>
<protein>
    <submittedName>
        <fullName evidence="5">Sulfurtransferase TusE</fullName>
    </submittedName>
</protein>
<dbReference type="InterPro" id="IPR025526">
    <property type="entry name" value="DsrC-like_dom_sf"/>
</dbReference>
<evidence type="ECO:0000256" key="2">
    <source>
        <dbReference type="ARBA" id="ARBA00005718"/>
    </source>
</evidence>
<dbReference type="PANTHER" id="PTHR37010">
    <property type="entry name" value="SULFURTRANSFERASE TUSE"/>
    <property type="match status" value="1"/>
</dbReference>
<organism evidence="5 6">
    <name type="scientific">Sulfurimicrobium lacus</name>
    <dbReference type="NCBI Taxonomy" id="2715678"/>
    <lineage>
        <taxon>Bacteria</taxon>
        <taxon>Pseudomonadati</taxon>
        <taxon>Pseudomonadota</taxon>
        <taxon>Betaproteobacteria</taxon>
        <taxon>Nitrosomonadales</taxon>
        <taxon>Sulfuricellaceae</taxon>
        <taxon>Sulfurimicrobium</taxon>
    </lineage>
</organism>
<dbReference type="Pfam" id="PF04358">
    <property type="entry name" value="DsrC"/>
    <property type="match status" value="1"/>
</dbReference>
<keyword evidence="5" id="KW-0808">Transferase</keyword>
<dbReference type="GO" id="GO:0097163">
    <property type="term" value="F:sulfur carrier activity"/>
    <property type="evidence" value="ECO:0007669"/>
    <property type="project" value="TreeGrafter"/>
</dbReference>
<feature type="region of interest" description="Disordered" evidence="4">
    <location>
        <begin position="99"/>
        <end position="121"/>
    </location>
</feature>
<proteinExistence type="inferred from homology"/>
<dbReference type="SUPFAM" id="SSF69721">
    <property type="entry name" value="DsrC, the gamma subunit of dissimilatory sulfite reductase"/>
    <property type="match status" value="1"/>
</dbReference>
<dbReference type="InterPro" id="IPR007453">
    <property type="entry name" value="DsrC/TusE"/>
</dbReference>
<dbReference type="Gene3D" id="1.10.10.370">
    <property type="entry name" value="DsrC-like protein, C-terminal domain"/>
    <property type="match status" value="1"/>
</dbReference>
<reference evidence="6" key="1">
    <citation type="submission" date="2020-03" db="EMBL/GenBank/DDBJ databases">
        <title>Complete genome sequence of sulfur-oxidizing bacterium skT11.</title>
        <authorList>
            <person name="Kanda M."/>
            <person name="Kojima H."/>
            <person name="Fukui M."/>
        </authorList>
    </citation>
    <scope>NUCLEOTIDE SEQUENCE [LARGE SCALE GENOMIC DNA]</scope>
    <source>
        <strain evidence="6">skT11</strain>
    </source>
</reference>
<dbReference type="GO" id="GO:0005737">
    <property type="term" value="C:cytoplasm"/>
    <property type="evidence" value="ECO:0007669"/>
    <property type="project" value="UniProtKB-SubCell"/>
</dbReference>
<evidence type="ECO:0000256" key="3">
    <source>
        <dbReference type="ARBA" id="ARBA00022490"/>
    </source>
</evidence>
<evidence type="ECO:0000313" key="6">
    <source>
        <dbReference type="Proteomes" id="UP000502260"/>
    </source>
</evidence>
<dbReference type="EMBL" id="AP022853">
    <property type="protein sequence ID" value="BCB26802.1"/>
    <property type="molecule type" value="Genomic_DNA"/>
</dbReference>
<accession>A0A6F8VCW9</accession>
<dbReference type="AlphaFoldDB" id="A0A6F8VCW9"/>
<dbReference type="RefSeq" id="WP_244617480.1">
    <property type="nucleotide sequence ID" value="NZ_AP022853.1"/>
</dbReference>
<dbReference type="KEGG" id="slac:SKTS_16880"/>
<evidence type="ECO:0000256" key="1">
    <source>
        <dbReference type="ARBA" id="ARBA00004496"/>
    </source>
</evidence>
<sequence length="121" mass="13442">MLDINQAIAAAERSSSDMPCSLEELDPWSEDIAREFAAKEGITLTPEHWEVVCFMREHYEECGLASSGRILLHCLEEEFAEQGGRKYLYRLFPGGPVSQGSRIAGLPLPAYSSDRSFGSVE</sequence>
<keyword evidence="6" id="KW-1185">Reference proteome</keyword>
<dbReference type="PANTHER" id="PTHR37010:SF1">
    <property type="entry name" value="SULFURTRANSFERASE TUSE"/>
    <property type="match status" value="1"/>
</dbReference>
<comment type="similarity">
    <text evidence="2">Belongs to the DsrC/TusE family.</text>
</comment>
<evidence type="ECO:0000313" key="5">
    <source>
        <dbReference type="EMBL" id="BCB26802.1"/>
    </source>
</evidence>
<dbReference type="GO" id="GO:0002143">
    <property type="term" value="P:tRNA wobble position uridine thiolation"/>
    <property type="evidence" value="ECO:0007669"/>
    <property type="project" value="TreeGrafter"/>
</dbReference>
<keyword evidence="3" id="KW-0963">Cytoplasm</keyword>
<dbReference type="InterPro" id="IPR042072">
    <property type="entry name" value="DsrC-like_C"/>
</dbReference>